<evidence type="ECO:0000313" key="7">
    <source>
        <dbReference type="EMBL" id="QYO76062.1"/>
    </source>
</evidence>
<feature type="transmembrane region" description="Helical" evidence="6">
    <location>
        <begin position="92"/>
        <end position="116"/>
    </location>
</feature>
<keyword evidence="3 6" id="KW-0812">Transmembrane</keyword>
<evidence type="ECO:0000256" key="1">
    <source>
        <dbReference type="ARBA" id="ARBA00004651"/>
    </source>
</evidence>
<gene>
    <name evidence="7" type="ORF">K1X15_15765</name>
</gene>
<feature type="transmembrane region" description="Helical" evidence="6">
    <location>
        <begin position="136"/>
        <end position="162"/>
    </location>
</feature>
<proteinExistence type="predicted"/>
<evidence type="ECO:0000256" key="3">
    <source>
        <dbReference type="ARBA" id="ARBA00022692"/>
    </source>
</evidence>
<feature type="transmembrane region" description="Helical" evidence="6">
    <location>
        <begin position="59"/>
        <end position="80"/>
    </location>
</feature>
<dbReference type="Proteomes" id="UP000825799">
    <property type="component" value="Chromosome"/>
</dbReference>
<evidence type="ECO:0000256" key="2">
    <source>
        <dbReference type="ARBA" id="ARBA00022475"/>
    </source>
</evidence>
<dbReference type="RefSeq" id="WP_220304554.1">
    <property type="nucleotide sequence ID" value="NZ_CP080590.1"/>
</dbReference>
<evidence type="ECO:0000256" key="4">
    <source>
        <dbReference type="ARBA" id="ARBA00022989"/>
    </source>
</evidence>
<protein>
    <submittedName>
        <fullName evidence="7">Cytochrome c oxidase assembly protein</fullName>
    </submittedName>
</protein>
<dbReference type="Pfam" id="PF09678">
    <property type="entry name" value="Caa3_CtaG"/>
    <property type="match status" value="1"/>
</dbReference>
<keyword evidence="8" id="KW-1185">Reference proteome</keyword>
<evidence type="ECO:0000256" key="5">
    <source>
        <dbReference type="ARBA" id="ARBA00023136"/>
    </source>
</evidence>
<keyword evidence="2" id="KW-1003">Cell membrane</keyword>
<evidence type="ECO:0000313" key="8">
    <source>
        <dbReference type="Proteomes" id="UP000825799"/>
    </source>
</evidence>
<name>A0ABX8WBJ4_9HYPH</name>
<dbReference type="EMBL" id="CP080590">
    <property type="protein sequence ID" value="QYO76062.1"/>
    <property type="molecule type" value="Genomic_DNA"/>
</dbReference>
<keyword evidence="5 6" id="KW-0472">Membrane</keyword>
<evidence type="ECO:0000256" key="6">
    <source>
        <dbReference type="SAM" id="Phobius"/>
    </source>
</evidence>
<sequence>MLMHLMLMNAMVPIGVYVLKRLGRLPRIWRIWPWATAAQLAMLWGWHSPVILSAATQNLGLMMLMQVNLGGAAALFWISIASMPQHESWRAIMALLITGKLFCLLGALLVFSPNLLFYDAGANLMPAAGALADQQLAGIIMLVACPLSYVTAGIILASRWVLALEDREEFRG</sequence>
<organism evidence="7 8">
    <name type="scientific">Devosia salina</name>
    <dbReference type="NCBI Taxonomy" id="2860336"/>
    <lineage>
        <taxon>Bacteria</taxon>
        <taxon>Pseudomonadati</taxon>
        <taxon>Pseudomonadota</taxon>
        <taxon>Alphaproteobacteria</taxon>
        <taxon>Hyphomicrobiales</taxon>
        <taxon>Devosiaceae</taxon>
        <taxon>Devosia</taxon>
    </lineage>
</organism>
<accession>A0ABX8WBJ4</accession>
<keyword evidence="4 6" id="KW-1133">Transmembrane helix</keyword>
<dbReference type="InterPro" id="IPR019108">
    <property type="entry name" value="Caa3_assmbl_CtaG-rel"/>
</dbReference>
<feature type="transmembrane region" description="Helical" evidence="6">
    <location>
        <begin position="28"/>
        <end position="47"/>
    </location>
</feature>
<comment type="subcellular location">
    <subcellularLocation>
        <location evidence="1">Cell membrane</location>
        <topology evidence="1">Multi-pass membrane protein</topology>
    </subcellularLocation>
</comment>
<reference evidence="7 8" key="1">
    <citation type="submission" date="2021-08" db="EMBL/GenBank/DDBJ databases">
        <title>Devosia salina sp. nov., isolated from the South China Sea sediment.</title>
        <authorList>
            <person name="Zhou Z."/>
        </authorList>
    </citation>
    <scope>NUCLEOTIDE SEQUENCE [LARGE SCALE GENOMIC DNA]</scope>
    <source>
        <strain evidence="7 8">SCS-3</strain>
    </source>
</reference>